<accession>A0A7J7MVA5</accession>
<evidence type="ECO:0000313" key="1">
    <source>
        <dbReference type="EMBL" id="KAF6158796.1"/>
    </source>
</evidence>
<dbReference type="Proteomes" id="UP000541444">
    <property type="component" value="Unassembled WGS sequence"/>
</dbReference>
<protein>
    <submittedName>
        <fullName evidence="1">Uncharacterized protein</fullName>
    </submittedName>
</protein>
<keyword evidence="2" id="KW-1185">Reference proteome</keyword>
<name>A0A7J7MVA5_9MAGN</name>
<dbReference type="GO" id="GO:0016480">
    <property type="term" value="P:negative regulation of transcription by RNA polymerase III"/>
    <property type="evidence" value="ECO:0007669"/>
    <property type="project" value="InterPro"/>
</dbReference>
<dbReference type="Pfam" id="PF09174">
    <property type="entry name" value="Maf1"/>
    <property type="match status" value="1"/>
</dbReference>
<reference evidence="1 2" key="1">
    <citation type="journal article" date="2020" name="IScience">
        <title>Genome Sequencing of the Endangered Kingdonia uniflora (Circaeasteraceae, Ranunculales) Reveals Potential Mechanisms of Evolutionary Specialization.</title>
        <authorList>
            <person name="Sun Y."/>
            <person name="Deng T."/>
            <person name="Zhang A."/>
            <person name="Moore M.J."/>
            <person name="Landis J.B."/>
            <person name="Lin N."/>
            <person name="Zhang H."/>
            <person name="Zhang X."/>
            <person name="Huang J."/>
            <person name="Zhang X."/>
            <person name="Sun H."/>
            <person name="Wang H."/>
        </authorList>
    </citation>
    <scope>NUCLEOTIDE SEQUENCE [LARGE SCALE GENOMIC DNA]</scope>
    <source>
        <strain evidence="1">TB1705</strain>
        <tissue evidence="1">Leaf</tissue>
    </source>
</reference>
<gene>
    <name evidence="1" type="ORF">GIB67_040310</name>
</gene>
<dbReference type="OrthoDB" id="277029at2759"/>
<comment type="caution">
    <text evidence="1">The sequence shown here is derived from an EMBL/GenBank/DDBJ whole genome shotgun (WGS) entry which is preliminary data.</text>
</comment>
<dbReference type="InterPro" id="IPR015257">
    <property type="entry name" value="Maf1"/>
</dbReference>
<evidence type="ECO:0000313" key="2">
    <source>
        <dbReference type="Proteomes" id="UP000541444"/>
    </source>
</evidence>
<dbReference type="AlphaFoldDB" id="A0A7J7MVA5"/>
<dbReference type="InterPro" id="IPR038564">
    <property type="entry name" value="Maf1_sf"/>
</dbReference>
<sequence length="189" mass="21542">MPRRRPEMNKPTFGDYVARILDNLDKLEGLVEALDKRAFFPPPPPLAVEREESVAGKETIGDGEYTEKLTDVLAGVAAVTEMVHRSQFQYVLAGWEGSARFLYTRHNKLHVPEGKYYLVDNEHANMPGKHTGTDRKLFFSLEHEILDCLGKSFDSDSHSTAEFLSSRSSRKTLIYLVLTLSHMYPDYDF</sequence>
<organism evidence="1 2">
    <name type="scientific">Kingdonia uniflora</name>
    <dbReference type="NCBI Taxonomy" id="39325"/>
    <lineage>
        <taxon>Eukaryota</taxon>
        <taxon>Viridiplantae</taxon>
        <taxon>Streptophyta</taxon>
        <taxon>Embryophyta</taxon>
        <taxon>Tracheophyta</taxon>
        <taxon>Spermatophyta</taxon>
        <taxon>Magnoliopsida</taxon>
        <taxon>Ranunculales</taxon>
        <taxon>Circaeasteraceae</taxon>
        <taxon>Kingdonia</taxon>
    </lineage>
</organism>
<dbReference type="Gene3D" id="3.40.1000.50">
    <property type="entry name" value="Repressor of RNA polymerase III transcription Maf1"/>
    <property type="match status" value="1"/>
</dbReference>
<proteinExistence type="predicted"/>
<feature type="non-terminal residue" evidence="1">
    <location>
        <position position="1"/>
    </location>
</feature>
<dbReference type="EMBL" id="JACGCM010001219">
    <property type="protein sequence ID" value="KAF6158796.1"/>
    <property type="molecule type" value="Genomic_DNA"/>
</dbReference>